<evidence type="ECO:0000256" key="2">
    <source>
        <dbReference type="ARBA" id="ARBA00023315"/>
    </source>
</evidence>
<reference evidence="4" key="1">
    <citation type="journal article" date="2014" name="Front. Microbiol.">
        <title>High frequency of phylogenetically diverse reductive dehalogenase-homologous genes in deep subseafloor sedimentary metagenomes.</title>
        <authorList>
            <person name="Kawai M."/>
            <person name="Futagami T."/>
            <person name="Toyoda A."/>
            <person name="Takaki Y."/>
            <person name="Nishi S."/>
            <person name="Hori S."/>
            <person name="Arai W."/>
            <person name="Tsubouchi T."/>
            <person name="Morono Y."/>
            <person name="Uchiyama I."/>
            <person name="Ito T."/>
            <person name="Fujiyama A."/>
            <person name="Inagaki F."/>
            <person name="Takami H."/>
        </authorList>
    </citation>
    <scope>NUCLEOTIDE SEQUENCE</scope>
    <source>
        <strain evidence="4">Expedition CK06-06</strain>
    </source>
</reference>
<dbReference type="EMBL" id="BART01031657">
    <property type="protein sequence ID" value="GAH16464.1"/>
    <property type="molecule type" value="Genomic_DNA"/>
</dbReference>
<evidence type="ECO:0000256" key="1">
    <source>
        <dbReference type="ARBA" id="ARBA00022679"/>
    </source>
</evidence>
<protein>
    <recommendedName>
        <fullName evidence="3">Phospholipid/glycerol acyltransferase domain-containing protein</fullName>
    </recommendedName>
</protein>
<dbReference type="InterPro" id="IPR002123">
    <property type="entry name" value="Plipid/glycerol_acylTrfase"/>
</dbReference>
<dbReference type="GO" id="GO:0006654">
    <property type="term" value="P:phosphatidic acid biosynthetic process"/>
    <property type="evidence" value="ECO:0007669"/>
    <property type="project" value="TreeGrafter"/>
</dbReference>
<dbReference type="CDD" id="cd07989">
    <property type="entry name" value="LPLAT_AGPAT-like"/>
    <property type="match status" value="1"/>
</dbReference>
<dbReference type="AlphaFoldDB" id="X1EH82"/>
<dbReference type="SMART" id="SM00563">
    <property type="entry name" value="PlsC"/>
    <property type="match status" value="1"/>
</dbReference>
<dbReference type="GO" id="GO:0003841">
    <property type="term" value="F:1-acylglycerol-3-phosphate O-acyltransferase activity"/>
    <property type="evidence" value="ECO:0007669"/>
    <property type="project" value="TreeGrafter"/>
</dbReference>
<dbReference type="PANTHER" id="PTHR10434">
    <property type="entry name" value="1-ACYL-SN-GLYCEROL-3-PHOSPHATE ACYLTRANSFERASE"/>
    <property type="match status" value="1"/>
</dbReference>
<name>X1EH82_9ZZZZ</name>
<sequence>MSKLDNFKTPIVKTLFNNLGAFKVDRETPERGWQKAKEIIQGGEWIGIFPESTRSKDGTLGEFKTGAVRLAVEMQVPIVPMAVVGSRNALKKGNLVMKPTQVKVRVGNPIDYHDYNI</sequence>
<evidence type="ECO:0000313" key="4">
    <source>
        <dbReference type="EMBL" id="GAH16464.1"/>
    </source>
</evidence>
<comment type="caution">
    <text evidence="4">The sequence shown here is derived from an EMBL/GenBank/DDBJ whole genome shotgun (WGS) entry which is preliminary data.</text>
</comment>
<dbReference type="Pfam" id="PF01553">
    <property type="entry name" value="Acyltransferase"/>
    <property type="match status" value="1"/>
</dbReference>
<gene>
    <name evidence="4" type="ORF">S01H4_54935</name>
</gene>
<keyword evidence="1" id="KW-0808">Transferase</keyword>
<dbReference type="SUPFAM" id="SSF69593">
    <property type="entry name" value="Glycerol-3-phosphate (1)-acyltransferase"/>
    <property type="match status" value="1"/>
</dbReference>
<dbReference type="PANTHER" id="PTHR10434:SF11">
    <property type="entry name" value="1-ACYL-SN-GLYCEROL-3-PHOSPHATE ACYLTRANSFERASE"/>
    <property type="match status" value="1"/>
</dbReference>
<feature type="domain" description="Phospholipid/glycerol acyltransferase" evidence="3">
    <location>
        <begin position="1"/>
        <end position="86"/>
    </location>
</feature>
<proteinExistence type="predicted"/>
<keyword evidence="2" id="KW-0012">Acyltransferase</keyword>
<accession>X1EH82</accession>
<evidence type="ECO:0000259" key="3">
    <source>
        <dbReference type="SMART" id="SM00563"/>
    </source>
</evidence>
<organism evidence="4">
    <name type="scientific">marine sediment metagenome</name>
    <dbReference type="NCBI Taxonomy" id="412755"/>
    <lineage>
        <taxon>unclassified sequences</taxon>
        <taxon>metagenomes</taxon>
        <taxon>ecological metagenomes</taxon>
    </lineage>
</organism>